<feature type="domain" description="Reverse transcriptase" evidence="3">
    <location>
        <begin position="127"/>
        <end position="309"/>
    </location>
</feature>
<protein>
    <submittedName>
        <fullName evidence="5">Protein P</fullName>
    </submittedName>
</protein>
<dbReference type="EMBL" id="HBUF01318848">
    <property type="protein sequence ID" value="CAG6694566.1"/>
    <property type="molecule type" value="Transcribed_RNA"/>
</dbReference>
<dbReference type="InterPro" id="IPR052055">
    <property type="entry name" value="Hepadnavirus_pol/RT"/>
</dbReference>
<keyword evidence="1" id="KW-0238">DNA-binding</keyword>
<feature type="region of interest" description="Disordered" evidence="2">
    <location>
        <begin position="595"/>
        <end position="659"/>
    </location>
</feature>
<sequence>MFHAPLPQHRQWTCLFSAREKKGCRPLDLDLPRSLVPLLPPGLSSTSSPKRTTVDTREGTKVVGGRLRFFTDSWIRLGAPPALVKIISGYSIPFSARPPLAPLGISPQFCTPVSPEMSAHIRSMQATGVLTPIHTGSGFLSRMFLVPKGDGSTRPVLNLKRLNLFLSPRKFQLVSQFKIPSFLQQGDYLIKLDLSQAYFHVPVKETHQRFLALSYNGTLLAMTCLPFGLATAPQAFASLSNWVASLLRKRGMRVVVYLDDFCLANQDPLVLKEQGRQVVLLLEELGWIVNFPKSSLTPSPALQFLGIMWDPHQDLKWLPLVKQEVLRNLILSLLHVKVWELDSARSLLGHLGFASFVIPLGRLHSRRVQRQAMRLRPLQPVPIHSSVLSELDWWLGSLGLGSSIFPREFKSFVSTDASDLGWGAQVNNTSQAGLWPAEQRDWHINRKEMYAVRQALSLNLARLKDSAVMIQSDNQTVVSYLCRQGGTRSLALLLVSTPSPAVQHTHISSVYPGDVELICRQPVPTETPPRLASPFPGNSTHISEMGGPSRGSVCLQGFSHCSQVCDTSLDRSASPLCRCILKGLGLPPCLGIPTSGSHAPSPAPPEQCQGPIHRGGSPLGEGVLEARPDDQGHPSSHSDHRSGQVPDRPNNGEAPTQGGIPAFGGMACAGWMEETAAWEPADKQLLLTAWRPSTLRTYQAPWRRWLSWARKHGVVPNDPSPSDLGRYLCSLHRVEKLAYSSILVHKSVVCTFAKPSQSALLSSHPLVTHTLKAISSLSPRPARKIWSVNSLVDWIRANPPCPSSHFQTSRHVALLLLLSSGRRVHDLTLLSLEPGFFQVFENFIVFWPRFGAKTDSNTHAQSGWKILSDPNNHLFDIPSWIQKLVNLSLLRSGAIPLLSLFISTRGRVRPASRSVIAGWVKTALAAAGIQASAGSVRSAVSSFKFDAGVPLDSILRQGNWQGGQNFFKFYYKPISGPRPTPTSVPTVLNSFEPV</sequence>
<dbReference type="Gene3D" id="3.10.10.10">
    <property type="entry name" value="HIV Type 1 Reverse Transcriptase, subunit A, domain 1"/>
    <property type="match status" value="1"/>
</dbReference>
<feature type="domain" description="Core-binding (CB)" evidence="4">
    <location>
        <begin position="676"/>
        <end position="757"/>
    </location>
</feature>
<accession>A0A8D8TT41</accession>
<evidence type="ECO:0000313" key="5">
    <source>
        <dbReference type="EMBL" id="CAG6694566.1"/>
    </source>
</evidence>
<organism evidence="5">
    <name type="scientific">Cacopsylla melanoneura</name>
    <dbReference type="NCBI Taxonomy" id="428564"/>
    <lineage>
        <taxon>Eukaryota</taxon>
        <taxon>Metazoa</taxon>
        <taxon>Ecdysozoa</taxon>
        <taxon>Arthropoda</taxon>
        <taxon>Hexapoda</taxon>
        <taxon>Insecta</taxon>
        <taxon>Pterygota</taxon>
        <taxon>Neoptera</taxon>
        <taxon>Paraneoptera</taxon>
        <taxon>Hemiptera</taxon>
        <taxon>Sternorrhyncha</taxon>
        <taxon>Psylloidea</taxon>
        <taxon>Psyllidae</taxon>
        <taxon>Psyllinae</taxon>
        <taxon>Cacopsylla</taxon>
    </lineage>
</organism>
<evidence type="ECO:0000259" key="4">
    <source>
        <dbReference type="PROSITE" id="PS51900"/>
    </source>
</evidence>
<dbReference type="GO" id="GO:0071897">
    <property type="term" value="P:DNA biosynthetic process"/>
    <property type="evidence" value="ECO:0007669"/>
    <property type="project" value="UniProtKB-ARBA"/>
</dbReference>
<dbReference type="PANTHER" id="PTHR33050:SF7">
    <property type="entry name" value="RIBONUCLEASE H"/>
    <property type="match status" value="1"/>
</dbReference>
<dbReference type="GO" id="GO:0003677">
    <property type="term" value="F:DNA binding"/>
    <property type="evidence" value="ECO:0007669"/>
    <property type="project" value="UniProtKB-KW"/>
</dbReference>
<dbReference type="CDD" id="cd09275">
    <property type="entry name" value="RNase_HI_RT_DIRS1"/>
    <property type="match status" value="1"/>
</dbReference>
<evidence type="ECO:0000256" key="1">
    <source>
        <dbReference type="ARBA" id="ARBA00023125"/>
    </source>
</evidence>
<dbReference type="Pfam" id="PF00078">
    <property type="entry name" value="RVT_1"/>
    <property type="match status" value="1"/>
</dbReference>
<dbReference type="AlphaFoldDB" id="A0A8D8TT41"/>
<dbReference type="InterPro" id="IPR044068">
    <property type="entry name" value="CB"/>
</dbReference>
<dbReference type="Gene3D" id="3.30.70.270">
    <property type="match status" value="1"/>
</dbReference>
<dbReference type="PANTHER" id="PTHR33050">
    <property type="entry name" value="REVERSE TRANSCRIPTASE DOMAIN-CONTAINING PROTEIN"/>
    <property type="match status" value="1"/>
</dbReference>
<reference evidence="5" key="1">
    <citation type="submission" date="2021-05" db="EMBL/GenBank/DDBJ databases">
        <authorList>
            <person name="Alioto T."/>
            <person name="Alioto T."/>
            <person name="Gomez Garrido J."/>
        </authorList>
    </citation>
    <scope>NUCLEOTIDE SEQUENCE</scope>
</reference>
<dbReference type="SUPFAM" id="SSF56672">
    <property type="entry name" value="DNA/RNA polymerases"/>
    <property type="match status" value="1"/>
</dbReference>
<dbReference type="Gene3D" id="1.10.150.130">
    <property type="match status" value="1"/>
</dbReference>
<dbReference type="InterPro" id="IPR043502">
    <property type="entry name" value="DNA/RNA_pol_sf"/>
</dbReference>
<dbReference type="PROSITE" id="PS51900">
    <property type="entry name" value="CB"/>
    <property type="match status" value="1"/>
</dbReference>
<dbReference type="InterPro" id="IPR000477">
    <property type="entry name" value="RT_dom"/>
</dbReference>
<dbReference type="InterPro" id="IPR043128">
    <property type="entry name" value="Rev_trsase/Diguanyl_cyclase"/>
</dbReference>
<evidence type="ECO:0000256" key="2">
    <source>
        <dbReference type="SAM" id="MobiDB-lite"/>
    </source>
</evidence>
<dbReference type="SUPFAM" id="SSF47823">
    <property type="entry name" value="lambda integrase-like, N-terminal domain"/>
    <property type="match status" value="1"/>
</dbReference>
<proteinExistence type="predicted"/>
<feature type="compositionally biased region" description="Basic and acidic residues" evidence="2">
    <location>
        <begin position="624"/>
        <end position="642"/>
    </location>
</feature>
<dbReference type="InterPro" id="IPR010998">
    <property type="entry name" value="Integrase_recombinase_N"/>
</dbReference>
<dbReference type="PROSITE" id="PS50878">
    <property type="entry name" value="RT_POL"/>
    <property type="match status" value="1"/>
</dbReference>
<evidence type="ECO:0000259" key="3">
    <source>
        <dbReference type="PROSITE" id="PS50878"/>
    </source>
</evidence>
<name>A0A8D8TT41_9HEMI</name>